<dbReference type="Proteomes" id="UP000541421">
    <property type="component" value="Unassembled WGS sequence"/>
</dbReference>
<dbReference type="InterPro" id="IPR017284">
    <property type="entry name" value="Tautomerase_PptA"/>
</dbReference>
<dbReference type="NCBIfam" id="NF002324">
    <property type="entry name" value="PRK01271.1"/>
    <property type="match status" value="1"/>
</dbReference>
<comment type="caution">
    <text evidence="4">The sequence shown here is derived from an EMBL/GenBank/DDBJ whole genome shotgun (WGS) entry which is preliminary data.</text>
</comment>
<gene>
    <name evidence="4" type="primary">pptA</name>
    <name evidence="4" type="ORF">HKX40_02615</name>
</gene>
<dbReference type="Gene3D" id="3.30.429.10">
    <property type="entry name" value="Macrophage Migration Inhibitory Factor"/>
    <property type="match status" value="1"/>
</dbReference>
<dbReference type="AlphaFoldDB" id="A0A7Y4P421"/>
<dbReference type="PIRSF" id="PIRSF037799">
    <property type="entry name" value="Tautomer_YdcE_prd"/>
    <property type="match status" value="1"/>
</dbReference>
<keyword evidence="1 4" id="KW-0413">Isomerase</keyword>
<evidence type="ECO:0000259" key="3">
    <source>
        <dbReference type="Pfam" id="PF01361"/>
    </source>
</evidence>
<reference evidence="4 5" key="1">
    <citation type="submission" date="2020-05" db="EMBL/GenBank/DDBJ databases">
        <authorList>
            <person name="Niu N."/>
        </authorList>
    </citation>
    <scope>NUCLEOTIDE SEQUENCE [LARGE SCALE GENOMIC DNA]</scope>
    <source>
        <strain evidence="4 5">LMG10982</strain>
    </source>
</reference>
<evidence type="ECO:0000256" key="1">
    <source>
        <dbReference type="ARBA" id="ARBA00023235"/>
    </source>
</evidence>
<dbReference type="InterPro" id="IPR004370">
    <property type="entry name" value="4-OT-like_dom"/>
</dbReference>
<accession>A0A7Y4P421</accession>
<dbReference type="Pfam" id="PF01361">
    <property type="entry name" value="Tautomerase"/>
    <property type="match status" value="1"/>
</dbReference>
<feature type="active site" description="Proton acceptor; via imino nitrogen" evidence="2">
    <location>
        <position position="2"/>
    </location>
</feature>
<evidence type="ECO:0000313" key="5">
    <source>
        <dbReference type="Proteomes" id="UP000541421"/>
    </source>
</evidence>
<protein>
    <submittedName>
        <fullName evidence="4">Tautomerase PptA</fullName>
        <ecNumber evidence="4">5.3.2.-</ecNumber>
    </submittedName>
</protein>
<dbReference type="EC" id="5.3.2.-" evidence="4"/>
<organism evidence="4 5">
    <name type="scientific">Pelistega europaea</name>
    <dbReference type="NCBI Taxonomy" id="106147"/>
    <lineage>
        <taxon>Bacteria</taxon>
        <taxon>Pseudomonadati</taxon>
        <taxon>Pseudomonadota</taxon>
        <taxon>Betaproteobacteria</taxon>
        <taxon>Burkholderiales</taxon>
        <taxon>Alcaligenaceae</taxon>
        <taxon>Pelistega</taxon>
    </lineage>
</organism>
<dbReference type="GO" id="GO:0016862">
    <property type="term" value="F:intramolecular oxidoreductase activity, interconverting keto- and enol-groups"/>
    <property type="evidence" value="ECO:0007669"/>
    <property type="project" value="InterPro"/>
</dbReference>
<evidence type="ECO:0000256" key="2">
    <source>
        <dbReference type="PIRSR" id="PIRSR037799-1"/>
    </source>
</evidence>
<sequence>MPHISIKGYPKNLSEAELQELSEAVCAVIREHLKTTDKSISIAYQEVEPEQWKSTVYDKEIKPALDCLLKKPGYEM</sequence>
<dbReference type="InterPro" id="IPR014347">
    <property type="entry name" value="Tautomerase/MIF_sf"/>
</dbReference>
<dbReference type="EMBL" id="JABGBO010000002">
    <property type="protein sequence ID" value="NOL49036.1"/>
    <property type="molecule type" value="Genomic_DNA"/>
</dbReference>
<keyword evidence="5" id="KW-1185">Reference proteome</keyword>
<name>A0A7Y4P421_9BURK</name>
<evidence type="ECO:0000313" key="4">
    <source>
        <dbReference type="EMBL" id="NOL49036.1"/>
    </source>
</evidence>
<proteinExistence type="predicted"/>
<dbReference type="RefSeq" id="WP_171587998.1">
    <property type="nucleotide sequence ID" value="NZ_JABGBO010000002.1"/>
</dbReference>
<dbReference type="SUPFAM" id="SSF55331">
    <property type="entry name" value="Tautomerase/MIF"/>
    <property type="match status" value="1"/>
</dbReference>
<dbReference type="GO" id="GO:0005737">
    <property type="term" value="C:cytoplasm"/>
    <property type="evidence" value="ECO:0007669"/>
    <property type="project" value="InterPro"/>
</dbReference>
<feature type="domain" description="4-oxalocrotonate tautomerase-like" evidence="3">
    <location>
        <begin position="2"/>
        <end position="52"/>
    </location>
</feature>